<evidence type="ECO:0000256" key="6">
    <source>
        <dbReference type="SAM" id="Phobius"/>
    </source>
</evidence>
<dbReference type="PANTHER" id="PTHR33048">
    <property type="entry name" value="PTH11-LIKE INTEGRAL MEMBRANE PROTEIN (AFU_ORTHOLOGUE AFUA_5G11245)"/>
    <property type="match status" value="1"/>
</dbReference>
<feature type="transmembrane region" description="Helical" evidence="6">
    <location>
        <begin position="95"/>
        <end position="118"/>
    </location>
</feature>
<organism evidence="8 9">
    <name type="scientific">Periconia macrospinosa</name>
    <dbReference type="NCBI Taxonomy" id="97972"/>
    <lineage>
        <taxon>Eukaryota</taxon>
        <taxon>Fungi</taxon>
        <taxon>Dikarya</taxon>
        <taxon>Ascomycota</taxon>
        <taxon>Pezizomycotina</taxon>
        <taxon>Dothideomycetes</taxon>
        <taxon>Pleosporomycetidae</taxon>
        <taxon>Pleosporales</taxon>
        <taxon>Massarineae</taxon>
        <taxon>Periconiaceae</taxon>
        <taxon>Periconia</taxon>
    </lineage>
</organism>
<feature type="transmembrane region" description="Helical" evidence="6">
    <location>
        <begin position="6"/>
        <end position="26"/>
    </location>
</feature>
<evidence type="ECO:0000256" key="4">
    <source>
        <dbReference type="ARBA" id="ARBA00023136"/>
    </source>
</evidence>
<proteinExistence type="inferred from homology"/>
<evidence type="ECO:0000256" key="1">
    <source>
        <dbReference type="ARBA" id="ARBA00004141"/>
    </source>
</evidence>
<name>A0A2V1DNC2_9PLEO</name>
<dbReference type="InterPro" id="IPR049326">
    <property type="entry name" value="Rhodopsin_dom_fungi"/>
</dbReference>
<dbReference type="PANTHER" id="PTHR33048:SF2">
    <property type="entry name" value="SRPK"/>
    <property type="match status" value="1"/>
</dbReference>
<protein>
    <recommendedName>
        <fullName evidence="7">Rhodopsin domain-containing protein</fullName>
    </recommendedName>
</protein>
<dbReference type="Proteomes" id="UP000244855">
    <property type="component" value="Unassembled WGS sequence"/>
</dbReference>
<evidence type="ECO:0000256" key="2">
    <source>
        <dbReference type="ARBA" id="ARBA00022692"/>
    </source>
</evidence>
<accession>A0A2V1DNC2</accession>
<dbReference type="OrthoDB" id="2988756at2759"/>
<dbReference type="STRING" id="97972.A0A2V1DNC2"/>
<feature type="transmembrane region" description="Helical" evidence="6">
    <location>
        <begin position="180"/>
        <end position="203"/>
    </location>
</feature>
<feature type="transmembrane region" description="Helical" evidence="6">
    <location>
        <begin position="215"/>
        <end position="233"/>
    </location>
</feature>
<evidence type="ECO:0000313" key="8">
    <source>
        <dbReference type="EMBL" id="PVH99351.1"/>
    </source>
</evidence>
<feature type="non-terminal residue" evidence="8">
    <location>
        <position position="296"/>
    </location>
</feature>
<keyword evidence="9" id="KW-1185">Reference proteome</keyword>
<dbReference type="EMBL" id="KZ805394">
    <property type="protein sequence ID" value="PVH99351.1"/>
    <property type="molecule type" value="Genomic_DNA"/>
</dbReference>
<dbReference type="Pfam" id="PF20684">
    <property type="entry name" value="Fung_rhodopsin"/>
    <property type="match status" value="1"/>
</dbReference>
<evidence type="ECO:0000256" key="3">
    <source>
        <dbReference type="ARBA" id="ARBA00022989"/>
    </source>
</evidence>
<keyword evidence="2 6" id="KW-0812">Transmembrane</keyword>
<comment type="subcellular location">
    <subcellularLocation>
        <location evidence="1">Membrane</location>
        <topology evidence="1">Multi-pass membrane protein</topology>
    </subcellularLocation>
</comment>
<feature type="transmembrane region" description="Helical" evidence="6">
    <location>
        <begin position="138"/>
        <end position="160"/>
    </location>
</feature>
<reference evidence="8 9" key="1">
    <citation type="journal article" date="2018" name="Sci. Rep.">
        <title>Comparative genomics provides insights into the lifestyle and reveals functional heterogeneity of dark septate endophytic fungi.</title>
        <authorList>
            <person name="Knapp D.G."/>
            <person name="Nemeth J.B."/>
            <person name="Barry K."/>
            <person name="Hainaut M."/>
            <person name="Henrissat B."/>
            <person name="Johnson J."/>
            <person name="Kuo A."/>
            <person name="Lim J.H.P."/>
            <person name="Lipzen A."/>
            <person name="Nolan M."/>
            <person name="Ohm R.A."/>
            <person name="Tamas L."/>
            <person name="Grigoriev I.V."/>
            <person name="Spatafora J.W."/>
            <person name="Nagy L.G."/>
            <person name="Kovacs G.M."/>
        </authorList>
    </citation>
    <scope>NUCLEOTIDE SEQUENCE [LARGE SCALE GENOMIC DNA]</scope>
    <source>
        <strain evidence="8 9">DSE2036</strain>
    </source>
</reference>
<dbReference type="InterPro" id="IPR052337">
    <property type="entry name" value="SAT4-like"/>
</dbReference>
<dbReference type="GO" id="GO:0016020">
    <property type="term" value="C:membrane"/>
    <property type="evidence" value="ECO:0007669"/>
    <property type="project" value="UniProtKB-SubCell"/>
</dbReference>
<gene>
    <name evidence="8" type="ORF">DM02DRAFT_493352</name>
</gene>
<evidence type="ECO:0000259" key="7">
    <source>
        <dbReference type="Pfam" id="PF20684"/>
    </source>
</evidence>
<comment type="similarity">
    <text evidence="5">Belongs to the SAT4 family.</text>
</comment>
<dbReference type="AlphaFoldDB" id="A0A2V1DNC2"/>
<feature type="domain" description="Rhodopsin" evidence="7">
    <location>
        <begin position="25"/>
        <end position="275"/>
    </location>
</feature>
<keyword evidence="4 6" id="KW-0472">Membrane</keyword>
<feature type="transmembrane region" description="Helical" evidence="6">
    <location>
        <begin position="38"/>
        <end position="63"/>
    </location>
</feature>
<keyword evidence="3 6" id="KW-1133">Transmembrane helix</keyword>
<evidence type="ECO:0000313" key="9">
    <source>
        <dbReference type="Proteomes" id="UP000244855"/>
    </source>
</evidence>
<evidence type="ECO:0000256" key="5">
    <source>
        <dbReference type="ARBA" id="ARBA00038359"/>
    </source>
</evidence>
<sequence length="296" mass="32685">MAQGAHIEIFTELAIAWVVIFFRLFARGRQLGFRKLQVDDYLMPLAGCFYVGECVCAYSVHFFKEMAAAQMRPAKHGSYMRRVPQWVHLKDGSKFFLVGWLTYTGCLWTLKTCILIFYSRLTANVPLNNMKLRIRIAAGALIITFIAQVLVILLVCSPVTKTWSSGPNPSAKCLGPTAQTSTYTMLIFNILTDAYLMYLPIPVIWAAKLSTKQKLGLTALFAGAVVTAVFGFMRCIQIITATDMDGATRAGLWSVRESCTAVIVTNIPLIYPYLNQKARSLGTSATSMGGNSSGFP</sequence>